<evidence type="ECO:0000313" key="3">
    <source>
        <dbReference type="Proteomes" id="UP000069697"/>
    </source>
</evidence>
<reference evidence="2 3" key="1">
    <citation type="journal article" date="2016" name="Genome Announc.">
        <title>Draft Genome Sequence of Paenibacillus amylolyticus Heshi-A3, Isolated from Fermented Rice Bran in a Japanese Fermented Seafood Dish.</title>
        <authorList>
            <person name="Akuzawa S."/>
            <person name="Nagaoka J."/>
            <person name="Kanekatsu M."/>
            <person name="Kubota E."/>
            <person name="Ohtake R."/>
            <person name="Suzuki T."/>
            <person name="Kanesaki Y."/>
        </authorList>
    </citation>
    <scope>NUCLEOTIDE SEQUENCE [LARGE SCALE GENOMIC DNA]</scope>
    <source>
        <strain evidence="2 3">Heshi-A3</strain>
    </source>
</reference>
<protein>
    <submittedName>
        <fullName evidence="2">Uncharacterized protein</fullName>
    </submittedName>
</protein>
<dbReference type="EMBL" id="BCNV01000001">
    <property type="protein sequence ID" value="GAS82417.1"/>
    <property type="molecule type" value="Genomic_DNA"/>
</dbReference>
<evidence type="ECO:0000256" key="1">
    <source>
        <dbReference type="SAM" id="MobiDB-lite"/>
    </source>
</evidence>
<reference evidence="3" key="2">
    <citation type="submission" date="2016-01" db="EMBL/GenBank/DDBJ databases">
        <title>Draft Genome Sequence of Paenibacillus amylolyticus Heshi-A3 that Was Isolated from Fermented Rice Bran with Aging Salted Mackerel, Which Was Named Heshiko as Traditional Fermented Seafood in Japan.</title>
        <authorList>
            <person name="Akuzawa S."/>
            <person name="Nakagawa J."/>
            <person name="Kanekatsu T."/>
            <person name="Kubota E."/>
            <person name="Ohtake R."/>
            <person name="Suzuki T."/>
            <person name="Kanesaki Y."/>
        </authorList>
    </citation>
    <scope>NUCLEOTIDE SEQUENCE [LARGE SCALE GENOMIC DNA]</scope>
    <source>
        <strain evidence="3">Heshi-A3</strain>
    </source>
</reference>
<proteinExistence type="predicted"/>
<feature type="region of interest" description="Disordered" evidence="1">
    <location>
        <begin position="1"/>
        <end position="21"/>
    </location>
</feature>
<organism evidence="2 3">
    <name type="scientific">Paenibacillus amylolyticus</name>
    <dbReference type="NCBI Taxonomy" id="1451"/>
    <lineage>
        <taxon>Bacteria</taxon>
        <taxon>Bacillati</taxon>
        <taxon>Bacillota</taxon>
        <taxon>Bacilli</taxon>
        <taxon>Bacillales</taxon>
        <taxon>Paenibacillaceae</taxon>
        <taxon>Paenibacillus</taxon>
    </lineage>
</organism>
<name>A0A100VM54_PAEAM</name>
<comment type="caution">
    <text evidence="2">The sequence shown here is derived from an EMBL/GenBank/DDBJ whole genome shotgun (WGS) entry which is preliminary data.</text>
</comment>
<sequence>MDGHFYSRNEPAIPRVSDKQPEKCRGCCLGTWTGVVQMCIMPRCWKSNHGQEKVTK</sequence>
<evidence type="ECO:0000313" key="2">
    <source>
        <dbReference type="EMBL" id="GAS82417.1"/>
    </source>
</evidence>
<dbReference type="AlphaFoldDB" id="A0A100VM54"/>
<dbReference type="Proteomes" id="UP000069697">
    <property type="component" value="Unassembled WGS sequence"/>
</dbReference>
<accession>A0A100VM54</accession>
<gene>
    <name evidence="2" type="ORF">PAHA3_2491</name>
</gene>